<keyword evidence="11 13" id="KW-0472">Membrane</keyword>
<evidence type="ECO:0000256" key="1">
    <source>
        <dbReference type="ARBA" id="ARBA00001970"/>
    </source>
</evidence>
<dbReference type="AlphaFoldDB" id="A0A1T0CIF5"/>
<comment type="caution">
    <text evidence="15">The sequence shown here is derived from an EMBL/GenBank/DDBJ whole genome shotgun (WGS) entry which is preliminary data.</text>
</comment>
<evidence type="ECO:0000256" key="2">
    <source>
        <dbReference type="ARBA" id="ARBA00004651"/>
    </source>
</evidence>
<dbReference type="PANTHER" id="PTHR30529">
    <property type="entry name" value="CYTOCHROME B561"/>
    <property type="match status" value="1"/>
</dbReference>
<protein>
    <submittedName>
        <fullName evidence="15">Cytochrome B</fullName>
    </submittedName>
</protein>
<evidence type="ECO:0000256" key="7">
    <source>
        <dbReference type="ARBA" id="ARBA00022723"/>
    </source>
</evidence>
<evidence type="ECO:0000256" key="9">
    <source>
        <dbReference type="ARBA" id="ARBA00022989"/>
    </source>
</evidence>
<comment type="cofactor">
    <cofactor evidence="1">
        <name>heme b</name>
        <dbReference type="ChEBI" id="CHEBI:60344"/>
    </cofactor>
</comment>
<reference evidence="15 16" key="1">
    <citation type="submission" date="2017-02" db="EMBL/GenBank/DDBJ databases">
        <title>Draft genome sequence of Moraxella pluranimalium CCUG 54913T type strain.</title>
        <authorList>
            <person name="Salva-Serra F."/>
            <person name="Engstrom-Jakobsson H."/>
            <person name="Thorell K."/>
            <person name="Jaen-Luchoro D."/>
            <person name="Gonzales-Siles L."/>
            <person name="Karlsson R."/>
            <person name="Yazdan S."/>
            <person name="Boulund F."/>
            <person name="Johnning A."/>
            <person name="Engstrand L."/>
            <person name="Kristiansson E."/>
            <person name="Moore E."/>
        </authorList>
    </citation>
    <scope>NUCLEOTIDE SEQUENCE [LARGE SCALE GENOMIC DNA]</scope>
    <source>
        <strain evidence="15 16">CCUG 54913</strain>
    </source>
</reference>
<evidence type="ECO:0000256" key="13">
    <source>
        <dbReference type="SAM" id="Phobius"/>
    </source>
</evidence>
<dbReference type="InterPro" id="IPR011577">
    <property type="entry name" value="Cyt_b561_bac/Ni-Hgenase"/>
</dbReference>
<proteinExistence type="inferred from homology"/>
<dbReference type="Pfam" id="PF01292">
    <property type="entry name" value="Ni_hydr_CYTB"/>
    <property type="match status" value="1"/>
</dbReference>
<feature type="transmembrane region" description="Helical" evidence="13">
    <location>
        <begin position="12"/>
        <end position="29"/>
    </location>
</feature>
<dbReference type="GO" id="GO:0009055">
    <property type="term" value="F:electron transfer activity"/>
    <property type="evidence" value="ECO:0007669"/>
    <property type="project" value="InterPro"/>
</dbReference>
<evidence type="ECO:0000256" key="6">
    <source>
        <dbReference type="ARBA" id="ARBA00022692"/>
    </source>
</evidence>
<keyword evidence="4" id="KW-1003">Cell membrane</keyword>
<evidence type="ECO:0000256" key="3">
    <source>
        <dbReference type="ARBA" id="ARBA00022448"/>
    </source>
</evidence>
<dbReference type="GO" id="GO:0020037">
    <property type="term" value="F:heme binding"/>
    <property type="evidence" value="ECO:0007669"/>
    <property type="project" value="TreeGrafter"/>
</dbReference>
<dbReference type="SUPFAM" id="SSF81342">
    <property type="entry name" value="Transmembrane di-heme cytochromes"/>
    <property type="match status" value="1"/>
</dbReference>
<keyword evidence="9 13" id="KW-1133">Transmembrane helix</keyword>
<evidence type="ECO:0000313" key="16">
    <source>
        <dbReference type="Proteomes" id="UP000189800"/>
    </source>
</evidence>
<evidence type="ECO:0000256" key="8">
    <source>
        <dbReference type="ARBA" id="ARBA00022982"/>
    </source>
</evidence>
<keyword evidence="10" id="KW-0408">Iron</keyword>
<evidence type="ECO:0000256" key="5">
    <source>
        <dbReference type="ARBA" id="ARBA00022617"/>
    </source>
</evidence>
<feature type="transmembrane region" description="Helical" evidence="13">
    <location>
        <begin position="134"/>
        <end position="157"/>
    </location>
</feature>
<dbReference type="GO" id="GO:0005886">
    <property type="term" value="C:plasma membrane"/>
    <property type="evidence" value="ECO:0007669"/>
    <property type="project" value="UniProtKB-SubCell"/>
</dbReference>
<keyword evidence="16" id="KW-1185">Reference proteome</keyword>
<evidence type="ECO:0000256" key="11">
    <source>
        <dbReference type="ARBA" id="ARBA00023136"/>
    </source>
</evidence>
<feature type="domain" description="Cytochrome b561 bacterial/Ni-hydrogenase" evidence="14">
    <location>
        <begin position="7"/>
        <end position="165"/>
    </location>
</feature>
<dbReference type="InterPro" id="IPR016174">
    <property type="entry name" value="Di-haem_cyt_TM"/>
</dbReference>
<dbReference type="Proteomes" id="UP000189800">
    <property type="component" value="Unassembled WGS sequence"/>
</dbReference>
<feature type="transmembrane region" description="Helical" evidence="13">
    <location>
        <begin position="35"/>
        <end position="55"/>
    </location>
</feature>
<keyword evidence="8" id="KW-0249">Electron transport</keyword>
<dbReference type="PANTHER" id="PTHR30529:SF1">
    <property type="entry name" value="CYTOCHROME B561 HOMOLOG 2"/>
    <property type="match status" value="1"/>
</dbReference>
<comment type="similarity">
    <text evidence="12">Belongs to the cytochrome b561 family.</text>
</comment>
<evidence type="ECO:0000256" key="10">
    <source>
        <dbReference type="ARBA" id="ARBA00023004"/>
    </source>
</evidence>
<gene>
    <name evidence="15" type="ORF">B0680_09525</name>
</gene>
<dbReference type="GO" id="GO:0046872">
    <property type="term" value="F:metal ion binding"/>
    <property type="evidence" value="ECO:0007669"/>
    <property type="project" value="UniProtKB-KW"/>
</dbReference>
<comment type="subcellular location">
    <subcellularLocation>
        <location evidence="2">Cell membrane</location>
        <topology evidence="2">Multi-pass membrane protein</topology>
    </subcellularLocation>
</comment>
<evidence type="ECO:0000256" key="12">
    <source>
        <dbReference type="ARBA" id="ARBA00037975"/>
    </source>
</evidence>
<evidence type="ECO:0000256" key="4">
    <source>
        <dbReference type="ARBA" id="ARBA00022475"/>
    </source>
</evidence>
<keyword evidence="5" id="KW-0349">Heme</keyword>
<evidence type="ECO:0000313" key="15">
    <source>
        <dbReference type="EMBL" id="OOS22073.1"/>
    </source>
</evidence>
<dbReference type="OrthoDB" id="1247465at2"/>
<keyword evidence="3" id="KW-0813">Transport</keyword>
<evidence type="ECO:0000259" key="14">
    <source>
        <dbReference type="Pfam" id="PF01292"/>
    </source>
</evidence>
<name>A0A1T0CIF5_9GAMM</name>
<dbReference type="GO" id="GO:0022904">
    <property type="term" value="P:respiratory electron transport chain"/>
    <property type="evidence" value="ECO:0007669"/>
    <property type="project" value="InterPro"/>
</dbReference>
<accession>A0A1T0CIF5</accession>
<dbReference type="EMBL" id="MUYU01000029">
    <property type="protein sequence ID" value="OOS22073.1"/>
    <property type="molecule type" value="Genomic_DNA"/>
</dbReference>
<feature type="transmembrane region" description="Helical" evidence="13">
    <location>
        <begin position="75"/>
        <end position="100"/>
    </location>
</feature>
<dbReference type="InterPro" id="IPR052168">
    <property type="entry name" value="Cytochrome_b561_oxidase"/>
</dbReference>
<keyword evidence="7" id="KW-0479">Metal-binding</keyword>
<organism evidence="15 16">
    <name type="scientific">Moraxella pluranimalium</name>
    <dbReference type="NCBI Taxonomy" id="470453"/>
    <lineage>
        <taxon>Bacteria</taxon>
        <taxon>Pseudomonadati</taxon>
        <taxon>Pseudomonadota</taxon>
        <taxon>Gammaproteobacteria</taxon>
        <taxon>Moraxellales</taxon>
        <taxon>Moraxellaceae</taxon>
        <taxon>Moraxella</taxon>
    </lineage>
</organism>
<dbReference type="RefSeq" id="WP_078254861.1">
    <property type="nucleotide sequence ID" value="NZ_MUYU01000029.1"/>
</dbReference>
<sequence>MATVQKYSILTRLFHWVGALLIVAAWVLIEQGEEFISLHKAVGFSFLIWTVLRILNRLVSKAPPPVPMSKLQTGIAHLVHLGLYVAMLGMPLTGLLGALYNGYGVSVFGLFQIPGFATTNYDLADQLMDVHQHLMWPLLLGLVGAHILGALHHQFILKDNLIARMR</sequence>
<keyword evidence="6 13" id="KW-0812">Transmembrane</keyword>